<organism evidence="5 6">
    <name type="scientific">Petromyzon marinus</name>
    <name type="common">Sea lamprey</name>
    <dbReference type="NCBI Taxonomy" id="7757"/>
    <lineage>
        <taxon>Eukaryota</taxon>
        <taxon>Metazoa</taxon>
        <taxon>Chordata</taxon>
        <taxon>Craniata</taxon>
        <taxon>Vertebrata</taxon>
        <taxon>Cyclostomata</taxon>
        <taxon>Hyperoartia</taxon>
        <taxon>Petromyzontiformes</taxon>
        <taxon>Petromyzontidae</taxon>
        <taxon>Petromyzon</taxon>
    </lineage>
</organism>
<dbReference type="SMART" id="SM00225">
    <property type="entry name" value="BTB"/>
    <property type="match status" value="1"/>
</dbReference>
<dbReference type="InterPro" id="IPR006652">
    <property type="entry name" value="Kelch_1"/>
</dbReference>
<dbReference type="SUPFAM" id="SSF117281">
    <property type="entry name" value="Kelch motif"/>
    <property type="match status" value="1"/>
</dbReference>
<dbReference type="InterPro" id="IPR017096">
    <property type="entry name" value="BTB-kelch_protein"/>
</dbReference>
<evidence type="ECO:0000313" key="6">
    <source>
        <dbReference type="RefSeq" id="XP_032808555.1"/>
    </source>
</evidence>
<dbReference type="FunFam" id="1.25.40.420:FF:000001">
    <property type="entry name" value="Kelch-like family member 12"/>
    <property type="match status" value="1"/>
</dbReference>
<evidence type="ECO:0000256" key="2">
    <source>
        <dbReference type="ARBA" id="ARBA00022737"/>
    </source>
</evidence>
<dbReference type="PANTHER" id="PTHR24412">
    <property type="entry name" value="KELCH PROTEIN"/>
    <property type="match status" value="1"/>
</dbReference>
<dbReference type="InterPro" id="IPR000210">
    <property type="entry name" value="BTB/POZ_dom"/>
</dbReference>
<dbReference type="Gene3D" id="1.25.40.420">
    <property type="match status" value="1"/>
</dbReference>
<accession>A0AAJ7SZS0</accession>
<reference evidence="6" key="1">
    <citation type="submission" date="2025-08" db="UniProtKB">
        <authorList>
            <consortium name="RefSeq"/>
        </authorList>
    </citation>
    <scope>IDENTIFICATION</scope>
    <source>
        <tissue evidence="6">Sperm</tissue>
    </source>
</reference>
<dbReference type="KEGG" id="pmrn:116941517"/>
<keyword evidence="1" id="KW-0880">Kelch repeat</keyword>
<dbReference type="Gene3D" id="3.30.710.10">
    <property type="entry name" value="Potassium Channel Kv1.1, Chain A"/>
    <property type="match status" value="1"/>
</dbReference>
<gene>
    <name evidence="6" type="primary">KLHL38</name>
</gene>
<dbReference type="PROSITE" id="PS50097">
    <property type="entry name" value="BTB"/>
    <property type="match status" value="1"/>
</dbReference>
<protein>
    <submittedName>
        <fullName evidence="6">Kelch-like protein 38</fullName>
    </submittedName>
</protein>
<evidence type="ECO:0000313" key="5">
    <source>
        <dbReference type="Proteomes" id="UP001318040"/>
    </source>
</evidence>
<dbReference type="PIRSF" id="PIRSF037037">
    <property type="entry name" value="Kelch-like_protein_gigaxonin"/>
    <property type="match status" value="1"/>
</dbReference>
<name>A0AAJ7SZS0_PETMA</name>
<dbReference type="Proteomes" id="UP001318040">
    <property type="component" value="Chromosome 12"/>
</dbReference>
<evidence type="ECO:0000256" key="3">
    <source>
        <dbReference type="SAM" id="MobiDB-lite"/>
    </source>
</evidence>
<keyword evidence="2" id="KW-0677">Repeat</keyword>
<dbReference type="InterPro" id="IPR015915">
    <property type="entry name" value="Kelch-typ_b-propeller"/>
</dbReference>
<dbReference type="InterPro" id="IPR011705">
    <property type="entry name" value="BACK"/>
</dbReference>
<feature type="compositionally biased region" description="Low complexity" evidence="3">
    <location>
        <begin position="304"/>
        <end position="314"/>
    </location>
</feature>
<feature type="domain" description="BTB" evidence="4">
    <location>
        <begin position="61"/>
        <end position="128"/>
    </location>
</feature>
<dbReference type="RefSeq" id="XP_032808555.1">
    <property type="nucleotide sequence ID" value="XM_032952664.1"/>
</dbReference>
<dbReference type="Pfam" id="PF07707">
    <property type="entry name" value="BACK"/>
    <property type="match status" value="1"/>
</dbReference>
<dbReference type="Pfam" id="PF24681">
    <property type="entry name" value="Kelch_KLHDC2_KLHL20_DRC7"/>
    <property type="match status" value="1"/>
</dbReference>
<dbReference type="SMART" id="SM00875">
    <property type="entry name" value="BACK"/>
    <property type="match status" value="1"/>
</dbReference>
<dbReference type="SUPFAM" id="SSF54695">
    <property type="entry name" value="POZ domain"/>
    <property type="match status" value="1"/>
</dbReference>
<sequence>MEAQPPPASPTPPASIITDICSVSTDDSCHGCPETFVFRSSSPALELLPQMNEFRLQGVLTDISLRCGAAEFRCHRVVLAACCPYFRAMFAHGFREGLEDSVRLGSVSARTLASLLDFAYTGEVSISEENVGELLQAASMLHFREVEGACCSFLERRLSPQNCLSLMALADTFGCPGLCARARAMALSRFREVAESGAALALTGEELARYLEDDQLCADEETVFQTIVAWVRHDPGSRLQHLERLFMKVRLEYVDPQFLAVFVARDQLVRASPPCRARADNAVAKLTSPQYHQRHNNRHNSEDGSSSSSSSPPGCSSPPPRHCFLREHLVVLGGRADGARTTRSVLLLETAMLEERPLTSWLSLPKLPGRYRQPSAATLHGAVYVTGGIRVGPGASLGAPCTDVHRYSPRAAAWKPAPPLLAPRYGHQSVAVGSRLYVLGGVGGGGGASGEAALLSVERYESTEGEWRWAAPMPVAVGQPAVAAVQGRVYVIGGEELQSKTPARIIQIYNTECDAWFRLETRMVKNISAPAVVVDDKIIVIGGYTRRVLSYDPASNRFSRLADLRERRAHHAACVLDGRVLVSGGRAITPTPSVVDSDSLELYDPAVDAWAPAGRLPYRLFHHSCVTLRSPLLLFDGAT</sequence>
<dbReference type="Pfam" id="PF00651">
    <property type="entry name" value="BTB"/>
    <property type="match status" value="1"/>
</dbReference>
<proteinExistence type="predicted"/>
<dbReference type="SMART" id="SM00612">
    <property type="entry name" value="Kelch"/>
    <property type="match status" value="4"/>
</dbReference>
<dbReference type="AlphaFoldDB" id="A0AAJ7SZS0"/>
<dbReference type="PANTHER" id="PTHR24412:SF462">
    <property type="entry name" value="KELCH-LIKE PROTEIN 38"/>
    <property type="match status" value="1"/>
</dbReference>
<dbReference type="CTD" id="340359"/>
<evidence type="ECO:0000256" key="1">
    <source>
        <dbReference type="ARBA" id="ARBA00022441"/>
    </source>
</evidence>
<dbReference type="InterPro" id="IPR011333">
    <property type="entry name" value="SKP1/BTB/POZ_sf"/>
</dbReference>
<feature type="region of interest" description="Disordered" evidence="3">
    <location>
        <begin position="286"/>
        <end position="318"/>
    </location>
</feature>
<dbReference type="Gene3D" id="2.120.10.80">
    <property type="entry name" value="Kelch-type beta propeller"/>
    <property type="match status" value="2"/>
</dbReference>
<evidence type="ECO:0000259" key="4">
    <source>
        <dbReference type="PROSITE" id="PS50097"/>
    </source>
</evidence>
<keyword evidence="5" id="KW-1185">Reference proteome</keyword>